<dbReference type="Pfam" id="PF03931">
    <property type="entry name" value="Skp1_POZ"/>
    <property type="match status" value="1"/>
</dbReference>
<dbReference type="InterPro" id="IPR016073">
    <property type="entry name" value="Skp1_comp_POZ"/>
</dbReference>
<name>A0AAD1XW54_EUPCR</name>
<dbReference type="InterPro" id="IPR036296">
    <property type="entry name" value="SKP1-like_dim_sf"/>
</dbReference>
<evidence type="ECO:0000313" key="7">
    <source>
        <dbReference type="Proteomes" id="UP001295684"/>
    </source>
</evidence>
<dbReference type="SUPFAM" id="SSF54695">
    <property type="entry name" value="POZ domain"/>
    <property type="match status" value="1"/>
</dbReference>
<evidence type="ECO:0000256" key="2">
    <source>
        <dbReference type="ARBA" id="ARBA00022786"/>
    </source>
</evidence>
<proteinExistence type="inferred from homology"/>
<keyword evidence="2 3" id="KW-0833">Ubl conjugation pathway</keyword>
<gene>
    <name evidence="6" type="ORF">ECRASSUSDP1_LOCUS21403</name>
</gene>
<keyword evidence="7" id="KW-1185">Reference proteome</keyword>
<dbReference type="SUPFAM" id="SSF81382">
    <property type="entry name" value="Skp1 dimerisation domain-like"/>
    <property type="match status" value="1"/>
</dbReference>
<dbReference type="CDD" id="cd18322">
    <property type="entry name" value="BTB_POZ_SKP1"/>
    <property type="match status" value="1"/>
</dbReference>
<feature type="domain" description="SKP1 component dimerisation" evidence="4">
    <location>
        <begin position="110"/>
        <end position="157"/>
    </location>
</feature>
<dbReference type="Proteomes" id="UP001295684">
    <property type="component" value="Unassembled WGS sequence"/>
</dbReference>
<dbReference type="Gene3D" id="3.30.710.10">
    <property type="entry name" value="Potassium Channel Kv1.1, Chain A"/>
    <property type="match status" value="1"/>
</dbReference>
<dbReference type="PANTHER" id="PTHR11165">
    <property type="entry name" value="SKP1"/>
    <property type="match status" value="1"/>
</dbReference>
<dbReference type="FunFam" id="3.30.710.10:FF:000026">
    <property type="entry name" value="E3 ubiquitin ligase complex SCF subunit"/>
    <property type="match status" value="1"/>
</dbReference>
<feature type="domain" description="SKP1 component POZ" evidence="5">
    <location>
        <begin position="13"/>
        <end position="62"/>
    </location>
</feature>
<accession>A0AAD1XW54</accession>
<dbReference type="InterPro" id="IPR011333">
    <property type="entry name" value="SKP1/BTB/POZ_sf"/>
</dbReference>
<dbReference type="InterPro" id="IPR016072">
    <property type="entry name" value="Skp1_comp_dimer"/>
</dbReference>
<comment type="caution">
    <text evidence="6">The sequence shown here is derived from an EMBL/GenBank/DDBJ whole genome shotgun (WGS) entry which is preliminary data.</text>
</comment>
<dbReference type="InterPro" id="IPR016897">
    <property type="entry name" value="SKP1"/>
</dbReference>
<dbReference type="EMBL" id="CAMPGE010021871">
    <property type="protein sequence ID" value="CAI2379979.1"/>
    <property type="molecule type" value="Genomic_DNA"/>
</dbReference>
<protein>
    <submittedName>
        <fullName evidence="6">Uncharacterized protein</fullName>
    </submittedName>
</protein>
<organism evidence="6 7">
    <name type="scientific">Euplotes crassus</name>
    <dbReference type="NCBI Taxonomy" id="5936"/>
    <lineage>
        <taxon>Eukaryota</taxon>
        <taxon>Sar</taxon>
        <taxon>Alveolata</taxon>
        <taxon>Ciliophora</taxon>
        <taxon>Intramacronucleata</taxon>
        <taxon>Spirotrichea</taxon>
        <taxon>Hypotrichia</taxon>
        <taxon>Euplotida</taxon>
        <taxon>Euplotidae</taxon>
        <taxon>Moneuplotes</taxon>
    </lineage>
</organism>
<comment type="similarity">
    <text evidence="1 3">Belongs to the SKP1 family.</text>
</comment>
<evidence type="ECO:0000259" key="5">
    <source>
        <dbReference type="Pfam" id="PF03931"/>
    </source>
</evidence>
<comment type="pathway">
    <text evidence="3">Protein modification; protein ubiquitination.</text>
</comment>
<evidence type="ECO:0000259" key="4">
    <source>
        <dbReference type="Pfam" id="PF01466"/>
    </source>
</evidence>
<dbReference type="PIRSF" id="PIRSF028729">
    <property type="entry name" value="E3_ubiquit_lig_SCF_Skp"/>
    <property type="match status" value="1"/>
</dbReference>
<evidence type="ECO:0000313" key="6">
    <source>
        <dbReference type="EMBL" id="CAI2379979.1"/>
    </source>
</evidence>
<dbReference type="Pfam" id="PF01466">
    <property type="entry name" value="Skp1"/>
    <property type="match status" value="1"/>
</dbReference>
<dbReference type="AlphaFoldDB" id="A0AAD1XW54"/>
<reference evidence="6" key="1">
    <citation type="submission" date="2023-07" db="EMBL/GenBank/DDBJ databases">
        <authorList>
            <consortium name="AG Swart"/>
            <person name="Singh M."/>
            <person name="Singh A."/>
            <person name="Seah K."/>
            <person name="Emmerich C."/>
        </authorList>
    </citation>
    <scope>NUCLEOTIDE SEQUENCE</scope>
    <source>
        <strain evidence="6">DP1</strain>
    </source>
</reference>
<dbReference type="GO" id="GO:0006511">
    <property type="term" value="P:ubiquitin-dependent protein catabolic process"/>
    <property type="evidence" value="ECO:0007669"/>
    <property type="project" value="InterPro"/>
</dbReference>
<sequence>MAKVAMVSAGGSEPFEVDIEIITMSVLVKSMIDDSGTEEVIPLPDVEKSVFEKVLEFCLHYKEEPLQEIEKPLKTNNIKDVVSQWYGEFVSVEIEQLYEIILAANYLDIKPLLEVSCAAVAAMMKGKSIEEVRELFNIENDFTKEEEEQILEENKWAEEVI</sequence>
<evidence type="ECO:0000256" key="3">
    <source>
        <dbReference type="PIRNR" id="PIRNR028729"/>
    </source>
</evidence>
<dbReference type="InterPro" id="IPR001232">
    <property type="entry name" value="SKP1-like"/>
</dbReference>
<dbReference type="SMART" id="SM00512">
    <property type="entry name" value="Skp1"/>
    <property type="match status" value="1"/>
</dbReference>
<evidence type="ECO:0000256" key="1">
    <source>
        <dbReference type="ARBA" id="ARBA00009993"/>
    </source>
</evidence>